<evidence type="ECO:0000313" key="8">
    <source>
        <dbReference type="Proteomes" id="UP000261174"/>
    </source>
</evidence>
<feature type="transmembrane region" description="Helical" evidence="5">
    <location>
        <begin position="34"/>
        <end position="51"/>
    </location>
</feature>
<accession>A0A3E1NT89</accession>
<comment type="caution">
    <text evidence="7">The sequence shown here is derived from an EMBL/GenBank/DDBJ whole genome shotgun (WGS) entry which is preliminary data.</text>
</comment>
<keyword evidence="3 5" id="KW-1133">Transmembrane helix</keyword>
<keyword evidence="2 5" id="KW-0812">Transmembrane</keyword>
<evidence type="ECO:0000256" key="5">
    <source>
        <dbReference type="SAM" id="Phobius"/>
    </source>
</evidence>
<evidence type="ECO:0000256" key="4">
    <source>
        <dbReference type="ARBA" id="ARBA00023136"/>
    </source>
</evidence>
<dbReference type="EMBL" id="QTJV01000016">
    <property type="protein sequence ID" value="RFM31159.1"/>
    <property type="molecule type" value="Genomic_DNA"/>
</dbReference>
<dbReference type="Proteomes" id="UP000261174">
    <property type="component" value="Unassembled WGS sequence"/>
</dbReference>
<gene>
    <name evidence="7" type="ORF">DXN04_30430</name>
</gene>
<evidence type="ECO:0000256" key="2">
    <source>
        <dbReference type="ARBA" id="ARBA00022692"/>
    </source>
</evidence>
<dbReference type="RefSeq" id="WP_116857193.1">
    <property type="nucleotide sequence ID" value="NZ_QTJV01000016.1"/>
</dbReference>
<keyword evidence="8" id="KW-1185">Reference proteome</keyword>
<keyword evidence="4 5" id="KW-0472">Membrane</keyword>
<evidence type="ECO:0000256" key="3">
    <source>
        <dbReference type="ARBA" id="ARBA00022989"/>
    </source>
</evidence>
<dbReference type="OrthoDB" id="670056at2"/>
<reference evidence="7 8" key="1">
    <citation type="submission" date="2018-08" db="EMBL/GenBank/DDBJ databases">
        <title>Chitinophaga sp. K20C18050901, a novel bacterium isolated from forest soil.</title>
        <authorList>
            <person name="Wang C."/>
        </authorList>
    </citation>
    <scope>NUCLEOTIDE SEQUENCE [LARGE SCALE GENOMIC DNA]</scope>
    <source>
        <strain evidence="7 8">K20C18050901</strain>
    </source>
</reference>
<dbReference type="InterPro" id="IPR049453">
    <property type="entry name" value="Memb_transporter_dom"/>
</dbReference>
<organism evidence="7 8">
    <name type="scientific">Chitinophaga silvisoli</name>
    <dbReference type="NCBI Taxonomy" id="2291814"/>
    <lineage>
        <taxon>Bacteria</taxon>
        <taxon>Pseudomonadati</taxon>
        <taxon>Bacteroidota</taxon>
        <taxon>Chitinophagia</taxon>
        <taxon>Chitinophagales</taxon>
        <taxon>Chitinophagaceae</taxon>
        <taxon>Chitinophaga</taxon>
    </lineage>
</organism>
<dbReference type="AlphaFoldDB" id="A0A3E1NT89"/>
<evidence type="ECO:0000313" key="7">
    <source>
        <dbReference type="EMBL" id="RFM31159.1"/>
    </source>
</evidence>
<feature type="transmembrane region" description="Helical" evidence="5">
    <location>
        <begin position="63"/>
        <end position="94"/>
    </location>
</feature>
<feature type="transmembrane region" description="Helical" evidence="5">
    <location>
        <begin position="10"/>
        <end position="28"/>
    </location>
</feature>
<dbReference type="GO" id="GO:0016020">
    <property type="term" value="C:membrane"/>
    <property type="evidence" value="ECO:0007669"/>
    <property type="project" value="UniProtKB-SubCell"/>
</dbReference>
<proteinExistence type="predicted"/>
<dbReference type="Pfam" id="PF13515">
    <property type="entry name" value="FUSC_2"/>
    <property type="match status" value="1"/>
</dbReference>
<sequence length="165" mass="18023">MEMTQRQRSLLLYIAECVAGTAIGFYIYSVYPTIGAWCLISIILVLAPDRKDAMTLAKTRIKANLVGAVIGLIIFFIHPVNLLMICIGITSSIIACELLKLQPATRSAAIAVLIITMHESGKHFWNVALERAGGVLAGCVIGMLITWSFHAIIIRSKKAIRKIGK</sequence>
<name>A0A3E1NT89_9BACT</name>
<protein>
    <submittedName>
        <fullName evidence="7">FUSC family protein</fullName>
    </submittedName>
</protein>
<evidence type="ECO:0000259" key="6">
    <source>
        <dbReference type="Pfam" id="PF13515"/>
    </source>
</evidence>
<feature type="domain" description="Integral membrane bound transporter" evidence="6">
    <location>
        <begin position="33"/>
        <end position="145"/>
    </location>
</feature>
<comment type="subcellular location">
    <subcellularLocation>
        <location evidence="1">Membrane</location>
        <topology evidence="1">Multi-pass membrane protein</topology>
    </subcellularLocation>
</comment>
<evidence type="ECO:0000256" key="1">
    <source>
        <dbReference type="ARBA" id="ARBA00004141"/>
    </source>
</evidence>
<feature type="transmembrane region" description="Helical" evidence="5">
    <location>
        <begin position="132"/>
        <end position="153"/>
    </location>
</feature>